<dbReference type="SUPFAM" id="SSF49464">
    <property type="entry name" value="Carboxypeptidase regulatory domain-like"/>
    <property type="match status" value="1"/>
</dbReference>
<feature type="signal peptide" evidence="12">
    <location>
        <begin position="1"/>
        <end position="19"/>
    </location>
</feature>
<dbReference type="EMBL" id="JAHESD010000028">
    <property type="protein sequence ID" value="MBT1704261.1"/>
    <property type="molecule type" value="Genomic_DNA"/>
</dbReference>
<keyword evidence="16" id="KW-1185">Reference proteome</keyword>
<keyword evidence="4 10" id="KW-0812">Transmembrane</keyword>
<dbReference type="Pfam" id="PF00593">
    <property type="entry name" value="TonB_dep_Rec_b-barrel"/>
    <property type="match status" value="1"/>
</dbReference>
<comment type="subcellular location">
    <subcellularLocation>
        <location evidence="1 10">Cell outer membrane</location>
        <topology evidence="1 10">Multi-pass membrane protein</topology>
    </subcellularLocation>
</comment>
<feature type="domain" description="TonB-dependent receptor-like beta-barrel" evidence="13">
    <location>
        <begin position="400"/>
        <end position="831"/>
    </location>
</feature>
<dbReference type="Pfam" id="PF07715">
    <property type="entry name" value="Plug"/>
    <property type="match status" value="1"/>
</dbReference>
<evidence type="ECO:0000259" key="14">
    <source>
        <dbReference type="Pfam" id="PF07715"/>
    </source>
</evidence>
<dbReference type="InterPro" id="IPR039426">
    <property type="entry name" value="TonB-dep_rcpt-like"/>
</dbReference>
<keyword evidence="8" id="KW-0675">Receptor</keyword>
<name>A0ABS5VSU7_9BACT</name>
<dbReference type="Gene3D" id="2.60.40.1120">
    <property type="entry name" value="Carboxypeptidase-like, regulatory domain"/>
    <property type="match status" value="1"/>
</dbReference>
<dbReference type="Gene3D" id="2.40.170.20">
    <property type="entry name" value="TonB-dependent receptor, beta-barrel domain"/>
    <property type="match status" value="1"/>
</dbReference>
<dbReference type="InterPro" id="IPR023996">
    <property type="entry name" value="TonB-dep_OMP_SusC/RagA"/>
</dbReference>
<keyword evidence="6 11" id="KW-0798">TonB box</keyword>
<evidence type="ECO:0000256" key="8">
    <source>
        <dbReference type="ARBA" id="ARBA00023170"/>
    </source>
</evidence>
<evidence type="ECO:0000259" key="13">
    <source>
        <dbReference type="Pfam" id="PF00593"/>
    </source>
</evidence>
<keyword evidence="9 10" id="KW-0998">Cell outer membrane</keyword>
<sequence length="1047" mass="113711">MRKLLLTMLSLVIALAAWAQDRTVTGTITSAEDGSSLPGVNVILKGTTTGTTSDADGKYAIKVPSEGGTLVYSFIGLATSEAVIGDRSIVDVTLASDITQLSEVVVTAMGIESQKRSLGTSVSQITSDKIADTRQTNVVNSLSGKVAGVRIQGSSGMVGASSSIFIRGFTSFTQSNQPLFVVDGIPIDNGGGANALQTGVANSNRAIDLNPDDIESMSILKGPAAAVLYGSRAVSGAIIITTKKGKNGQKSSISFTSNYNVVEVNRLPKYQNKYAQGLNGVFDPSSLDSWGPEIEGQTVKNYLGQDEILKAYPDNVKDIFKTGSNFQNSISFSGGNDKSNFIVSYSNLKENGVIKNNELTRNTFKVTAKTQLTSKFNVEGSASYFNTRSNRTPNGNQQSNPLFRGYILPRSYDLDNYPYELPNGSQSYFDATNDNPYWTIANNTYEDRVDRIIGYINLGYDFTDWLNLNYRIGTDAYLENVKAIDAVGGKGNGYTSPAQTGGTRDGNNFVQQTSSYLNLTANKQFGDFSTSFLLGNEINQSYLRNQYVNAVGASVDGFGQVTSYTTYTPFNDEDTRRLVGVYAQATVGYKNFAFVTVNGRNDWSSTFRKGNNSYFYPSINGSFIFTDAFPVMKENNFFNFGKLRASAVKVGREATLYSTDTYFGKSNPSNGFGPQIIFPFRGQQGYSLSNTSGNPDLGPEFTTSTEVGVELGFYQNRITTDFAYFQTHSTDIILDAPTSPASGFTTQTRNAGELKTHGYELTIGVIPVKTANFTWEINANWTKVINNVVAIDPLVNSIFLGGFTTPQTQLQAGQRYGVIVGNKFNRDANGNLLITSTGAGAGQPTANTSKVEVVGDPNPDWTGGITNTFGYKGLSLSFLVDIRKGGDIISRNIRDLRFRGVAEETGNRDRTYIIEGVLRDPVDNPDGTPRALLDGEGKPVPNSIALNAQQYWTSIYNTQGESMVFDASWVRLREVSLSYSLPKTLIGKTPFSSAQLVLTGRNLFLYAPNYPHLDPEINSQGVSNSQGIDFNTLPQTRSYGVLLRVTL</sequence>
<evidence type="ECO:0000256" key="1">
    <source>
        <dbReference type="ARBA" id="ARBA00004571"/>
    </source>
</evidence>
<keyword evidence="5 12" id="KW-0732">Signal</keyword>
<dbReference type="Pfam" id="PF13715">
    <property type="entry name" value="CarbopepD_reg_2"/>
    <property type="match status" value="1"/>
</dbReference>
<comment type="similarity">
    <text evidence="10 11">Belongs to the TonB-dependent receptor family.</text>
</comment>
<evidence type="ECO:0000256" key="6">
    <source>
        <dbReference type="ARBA" id="ARBA00023077"/>
    </source>
</evidence>
<gene>
    <name evidence="15" type="ORF">KK060_13285</name>
</gene>
<accession>A0ABS5VSU7</accession>
<dbReference type="InterPro" id="IPR012910">
    <property type="entry name" value="Plug_dom"/>
</dbReference>
<evidence type="ECO:0000256" key="3">
    <source>
        <dbReference type="ARBA" id="ARBA00022452"/>
    </source>
</evidence>
<evidence type="ECO:0000256" key="9">
    <source>
        <dbReference type="ARBA" id="ARBA00023237"/>
    </source>
</evidence>
<protein>
    <submittedName>
        <fullName evidence="15">SusC/RagA family TonB-linked outer membrane protein</fullName>
    </submittedName>
</protein>
<evidence type="ECO:0000313" key="16">
    <source>
        <dbReference type="Proteomes" id="UP000772618"/>
    </source>
</evidence>
<keyword evidence="7 10" id="KW-0472">Membrane</keyword>
<dbReference type="Proteomes" id="UP000772618">
    <property type="component" value="Unassembled WGS sequence"/>
</dbReference>
<evidence type="ECO:0000256" key="2">
    <source>
        <dbReference type="ARBA" id="ARBA00022448"/>
    </source>
</evidence>
<dbReference type="RefSeq" id="WP_254154221.1">
    <property type="nucleotide sequence ID" value="NZ_JAHESD010000028.1"/>
</dbReference>
<evidence type="ECO:0000256" key="4">
    <source>
        <dbReference type="ARBA" id="ARBA00022692"/>
    </source>
</evidence>
<evidence type="ECO:0000256" key="11">
    <source>
        <dbReference type="RuleBase" id="RU003357"/>
    </source>
</evidence>
<dbReference type="PANTHER" id="PTHR30069:SF29">
    <property type="entry name" value="HEMOGLOBIN AND HEMOGLOBIN-HAPTOGLOBIN-BINDING PROTEIN 1-RELATED"/>
    <property type="match status" value="1"/>
</dbReference>
<evidence type="ECO:0000256" key="7">
    <source>
        <dbReference type="ARBA" id="ARBA00023136"/>
    </source>
</evidence>
<organism evidence="15 16">
    <name type="scientific">Chryseosolibacter indicus</name>
    <dbReference type="NCBI Taxonomy" id="2782351"/>
    <lineage>
        <taxon>Bacteria</taxon>
        <taxon>Pseudomonadati</taxon>
        <taxon>Bacteroidota</taxon>
        <taxon>Cytophagia</taxon>
        <taxon>Cytophagales</taxon>
        <taxon>Chryseotaleaceae</taxon>
        <taxon>Chryseosolibacter</taxon>
    </lineage>
</organism>
<dbReference type="InterPro" id="IPR023997">
    <property type="entry name" value="TonB-dep_OMP_SusC/RagA_CS"/>
</dbReference>
<dbReference type="InterPro" id="IPR000531">
    <property type="entry name" value="Beta-barrel_TonB"/>
</dbReference>
<feature type="domain" description="TonB-dependent receptor plug" evidence="14">
    <location>
        <begin position="115"/>
        <end position="237"/>
    </location>
</feature>
<keyword evidence="3 10" id="KW-1134">Transmembrane beta strand</keyword>
<evidence type="ECO:0000256" key="5">
    <source>
        <dbReference type="ARBA" id="ARBA00022729"/>
    </source>
</evidence>
<evidence type="ECO:0000256" key="12">
    <source>
        <dbReference type="SAM" id="SignalP"/>
    </source>
</evidence>
<dbReference type="NCBIfam" id="TIGR04057">
    <property type="entry name" value="SusC_RagA_signa"/>
    <property type="match status" value="1"/>
</dbReference>
<dbReference type="PROSITE" id="PS52016">
    <property type="entry name" value="TONB_DEPENDENT_REC_3"/>
    <property type="match status" value="1"/>
</dbReference>
<dbReference type="InterPro" id="IPR008969">
    <property type="entry name" value="CarboxyPept-like_regulatory"/>
</dbReference>
<keyword evidence="2 10" id="KW-0813">Transport</keyword>
<dbReference type="NCBIfam" id="TIGR04056">
    <property type="entry name" value="OMP_RagA_SusC"/>
    <property type="match status" value="1"/>
</dbReference>
<feature type="chain" id="PRO_5046231587" evidence="12">
    <location>
        <begin position="20"/>
        <end position="1047"/>
    </location>
</feature>
<evidence type="ECO:0000256" key="10">
    <source>
        <dbReference type="PROSITE-ProRule" id="PRU01360"/>
    </source>
</evidence>
<proteinExistence type="inferred from homology"/>
<comment type="caution">
    <text evidence="15">The sequence shown here is derived from an EMBL/GenBank/DDBJ whole genome shotgun (WGS) entry which is preliminary data.</text>
</comment>
<reference evidence="15 16" key="1">
    <citation type="submission" date="2021-05" db="EMBL/GenBank/DDBJ databases">
        <title>A Polyphasic approach of four new species of the genus Ohtaekwangia: Ohtaekwangia histidinii sp. nov., Ohtaekwangia cretensis sp. nov., Ohtaekwangia indiensis sp. nov., Ohtaekwangia reichenbachii sp. nov. from diverse environment.</title>
        <authorList>
            <person name="Octaviana S."/>
        </authorList>
    </citation>
    <scope>NUCLEOTIDE SEQUENCE [LARGE SCALE GENOMIC DNA]</scope>
    <source>
        <strain evidence="15 16">PWU20</strain>
    </source>
</reference>
<dbReference type="PANTHER" id="PTHR30069">
    <property type="entry name" value="TONB-DEPENDENT OUTER MEMBRANE RECEPTOR"/>
    <property type="match status" value="1"/>
</dbReference>
<dbReference type="SUPFAM" id="SSF56935">
    <property type="entry name" value="Porins"/>
    <property type="match status" value="1"/>
</dbReference>
<dbReference type="InterPro" id="IPR037066">
    <property type="entry name" value="Plug_dom_sf"/>
</dbReference>
<dbReference type="Gene3D" id="2.170.130.10">
    <property type="entry name" value="TonB-dependent receptor, plug domain"/>
    <property type="match status" value="1"/>
</dbReference>
<dbReference type="InterPro" id="IPR036942">
    <property type="entry name" value="Beta-barrel_TonB_sf"/>
</dbReference>
<evidence type="ECO:0000313" key="15">
    <source>
        <dbReference type="EMBL" id="MBT1704261.1"/>
    </source>
</evidence>